<dbReference type="GO" id="GO:0033567">
    <property type="term" value="P:DNA replication, Okazaki fragment processing"/>
    <property type="evidence" value="ECO:0007669"/>
    <property type="project" value="InterPro"/>
</dbReference>
<dbReference type="GO" id="GO:0003677">
    <property type="term" value="F:DNA binding"/>
    <property type="evidence" value="ECO:0007669"/>
    <property type="project" value="UniProtKB-KW"/>
</dbReference>
<dbReference type="AlphaFoldDB" id="A0A1A8YLI5"/>
<evidence type="ECO:0000256" key="2">
    <source>
        <dbReference type="ARBA" id="ARBA00022801"/>
    </source>
</evidence>
<evidence type="ECO:0000256" key="1">
    <source>
        <dbReference type="ARBA" id="ARBA00022722"/>
    </source>
</evidence>
<dbReference type="CDD" id="cd09859">
    <property type="entry name" value="PIN_53EXO"/>
    <property type="match status" value="1"/>
</dbReference>
<keyword evidence="4" id="KW-0472">Membrane</keyword>
<dbReference type="EMBL" id="FLRD01000027">
    <property type="protein sequence ID" value="SBT31888.1"/>
    <property type="molecule type" value="Genomic_DNA"/>
</dbReference>
<dbReference type="InterPro" id="IPR036279">
    <property type="entry name" value="5-3_exonuclease_C_sf"/>
</dbReference>
<dbReference type="Gene3D" id="3.40.50.1010">
    <property type="entry name" value="5'-nuclease"/>
    <property type="match status" value="1"/>
</dbReference>
<dbReference type="Pfam" id="PF01367">
    <property type="entry name" value="5_3_exonuc"/>
    <property type="match status" value="1"/>
</dbReference>
<dbReference type="PANTHER" id="PTHR42646">
    <property type="entry name" value="FLAP ENDONUCLEASE XNI"/>
    <property type="match status" value="1"/>
</dbReference>
<dbReference type="InterPro" id="IPR002421">
    <property type="entry name" value="5-3_exonuclease"/>
</dbReference>
<dbReference type="GO" id="GO:0017108">
    <property type="term" value="F:5'-flap endonuclease activity"/>
    <property type="evidence" value="ECO:0007669"/>
    <property type="project" value="InterPro"/>
</dbReference>
<dbReference type="Pfam" id="PF02739">
    <property type="entry name" value="5_3_exonuc_N"/>
    <property type="match status" value="1"/>
</dbReference>
<dbReference type="Proteomes" id="UP000078555">
    <property type="component" value="Unassembled WGS sequence"/>
</dbReference>
<dbReference type="SUPFAM" id="SSF88723">
    <property type="entry name" value="PIN domain-like"/>
    <property type="match status" value="1"/>
</dbReference>
<feature type="domain" description="5'-3' exonuclease" evidence="5">
    <location>
        <begin position="166"/>
        <end position="461"/>
    </location>
</feature>
<dbReference type="EMBL" id="FLRE01000036">
    <property type="protein sequence ID" value="SBT32417.1"/>
    <property type="molecule type" value="Genomic_DNA"/>
</dbReference>
<keyword evidence="3" id="KW-0238">DNA-binding</keyword>
<reference evidence="8 9" key="1">
    <citation type="submission" date="2016-05" db="EMBL/GenBank/DDBJ databases">
        <authorList>
            <person name="Naeem Raeece"/>
        </authorList>
    </citation>
    <scope>NUCLEOTIDE SEQUENCE [LARGE SCALE GENOMIC DNA]</scope>
</reference>
<keyword evidence="2" id="KW-0378">Hydrolase</keyword>
<accession>A0A1A8YLI5</accession>
<dbReference type="CDD" id="cd09898">
    <property type="entry name" value="H3TH_53EXO"/>
    <property type="match status" value="1"/>
</dbReference>
<name>A0A1A8YLI5_PLAOA</name>
<evidence type="ECO:0000313" key="8">
    <source>
        <dbReference type="Proteomes" id="UP000078550"/>
    </source>
</evidence>
<keyword evidence="4" id="KW-0812">Transmembrane</keyword>
<keyword evidence="9" id="KW-1185">Reference proteome</keyword>
<dbReference type="InterPro" id="IPR038969">
    <property type="entry name" value="FEN"/>
</dbReference>
<dbReference type="Gene3D" id="1.10.150.20">
    <property type="entry name" value="5' to 3' exonuclease, C-terminal subdomain"/>
    <property type="match status" value="1"/>
</dbReference>
<dbReference type="PANTHER" id="PTHR42646:SF2">
    <property type="entry name" value="5'-3' EXONUCLEASE FAMILY PROTEIN"/>
    <property type="match status" value="1"/>
</dbReference>
<evidence type="ECO:0000259" key="5">
    <source>
        <dbReference type="SMART" id="SM00475"/>
    </source>
</evidence>
<reference evidence="7" key="2">
    <citation type="submission" date="2016-05" db="EMBL/GenBank/DDBJ databases">
        <authorList>
            <person name="Lavstsen T."/>
            <person name="Jespersen J.S."/>
        </authorList>
    </citation>
    <scope>NUCLEOTIDE SEQUENCE [LARGE SCALE GENOMIC DNA]</scope>
</reference>
<feature type="transmembrane region" description="Helical" evidence="4">
    <location>
        <begin position="58"/>
        <end position="78"/>
    </location>
</feature>
<sequence>MGSQLCDYHEKGSDVSFSVSPNKFYAGVLVLSANRSFLIYSGHSRGSQRRETKMNKTLFAVTLFFYINIIALLCGGQVCVRAQKKKITFLSNAKRRNDGYAFIPQSRKKVFSPNNFTWKKKKNVPKAGVRKDKNGNLGKGITHRCFHIFAERKKKGEVESEHEKKKHETFLIVDGCSLLFKNFFGMPFLKNENEINLSTIYGFIQSLNKIYKLFSPTYVVIVFDSKTSNDEKKKIYAKYKILRKKNPDELYEQLKLVNEFCDVIGIKTVNSVNVESDNYIAALVDTVSNTVRNKGRSATSGEEKNNGDTIAGEDILSGKAFRVVIVSSDKDLLQLLEYSDDAHGNLNIVVCQPNRKYRLVDAKLFFEEHDIYPSQYSDYLILAGDKTDGISGIPSIGDKTSKCLLNEFGTIDNILKNLHKVPTKLHSILMNNIENINMFRKLIQLKCETKDSLTLSDYKQNSIKNFELFQNIVDKYSLHKLLKKSIIVNYHND</sequence>
<dbReference type="InterPro" id="IPR020046">
    <property type="entry name" value="5-3_exonucl_a-hlix_arch_N"/>
</dbReference>
<proteinExistence type="predicted"/>
<evidence type="ECO:0000256" key="3">
    <source>
        <dbReference type="ARBA" id="ARBA00023125"/>
    </source>
</evidence>
<dbReference type="InterPro" id="IPR008918">
    <property type="entry name" value="HhH2"/>
</dbReference>
<dbReference type="SUPFAM" id="SSF47807">
    <property type="entry name" value="5' to 3' exonuclease, C-terminal subdomain"/>
    <property type="match status" value="1"/>
</dbReference>
<organism evidence="7 8">
    <name type="scientific">Plasmodium ovale wallikeri</name>
    <dbReference type="NCBI Taxonomy" id="864142"/>
    <lineage>
        <taxon>Eukaryota</taxon>
        <taxon>Sar</taxon>
        <taxon>Alveolata</taxon>
        <taxon>Apicomplexa</taxon>
        <taxon>Aconoidasida</taxon>
        <taxon>Haemosporida</taxon>
        <taxon>Plasmodiidae</taxon>
        <taxon>Plasmodium</taxon>
        <taxon>Plasmodium (Plasmodium)</taxon>
    </lineage>
</organism>
<protein>
    <submittedName>
        <fullName evidence="7">5'-3' exonuclease N-terminal resolvase-like domain</fullName>
    </submittedName>
</protein>
<gene>
    <name evidence="6" type="ORF">POVWA1_009380</name>
    <name evidence="7" type="ORF">POVWA2_009390</name>
</gene>
<evidence type="ECO:0000313" key="9">
    <source>
        <dbReference type="Proteomes" id="UP000078555"/>
    </source>
</evidence>
<evidence type="ECO:0000313" key="6">
    <source>
        <dbReference type="EMBL" id="SBT31888.1"/>
    </source>
</evidence>
<dbReference type="Proteomes" id="UP000078550">
    <property type="component" value="Unassembled WGS sequence"/>
</dbReference>
<evidence type="ECO:0000256" key="4">
    <source>
        <dbReference type="SAM" id="Phobius"/>
    </source>
</evidence>
<dbReference type="SMART" id="SM00279">
    <property type="entry name" value="HhH2"/>
    <property type="match status" value="1"/>
</dbReference>
<evidence type="ECO:0000313" key="7">
    <source>
        <dbReference type="EMBL" id="SBT32417.1"/>
    </source>
</evidence>
<dbReference type="SMART" id="SM00475">
    <property type="entry name" value="53EXOc"/>
    <property type="match status" value="1"/>
</dbReference>
<keyword evidence="1" id="KW-0540">Nuclease</keyword>
<dbReference type="InterPro" id="IPR020045">
    <property type="entry name" value="DNA_polI_H3TH"/>
</dbReference>
<keyword evidence="4" id="KW-1133">Transmembrane helix</keyword>
<dbReference type="GO" id="GO:0008409">
    <property type="term" value="F:5'-3' exonuclease activity"/>
    <property type="evidence" value="ECO:0007669"/>
    <property type="project" value="InterPro"/>
</dbReference>
<keyword evidence="7" id="KW-0269">Exonuclease</keyword>
<dbReference type="InterPro" id="IPR029060">
    <property type="entry name" value="PIN-like_dom_sf"/>
</dbReference>